<feature type="compositionally biased region" description="Basic and acidic residues" evidence="1">
    <location>
        <begin position="28"/>
        <end position="41"/>
    </location>
</feature>
<protein>
    <submittedName>
        <fullName evidence="2">Uncharacterized protein</fullName>
    </submittedName>
</protein>
<feature type="compositionally biased region" description="Basic residues" evidence="1">
    <location>
        <begin position="16"/>
        <end position="27"/>
    </location>
</feature>
<feature type="region of interest" description="Disordered" evidence="1">
    <location>
        <begin position="58"/>
        <end position="87"/>
    </location>
</feature>
<organism evidence="2 3">
    <name type="scientific">Carnegiea gigantea</name>
    <dbReference type="NCBI Taxonomy" id="171969"/>
    <lineage>
        <taxon>Eukaryota</taxon>
        <taxon>Viridiplantae</taxon>
        <taxon>Streptophyta</taxon>
        <taxon>Embryophyta</taxon>
        <taxon>Tracheophyta</taxon>
        <taxon>Spermatophyta</taxon>
        <taxon>Magnoliopsida</taxon>
        <taxon>eudicotyledons</taxon>
        <taxon>Gunneridae</taxon>
        <taxon>Pentapetalae</taxon>
        <taxon>Caryophyllales</taxon>
        <taxon>Cactineae</taxon>
        <taxon>Cactaceae</taxon>
        <taxon>Cactoideae</taxon>
        <taxon>Echinocereeae</taxon>
        <taxon>Carnegiea</taxon>
    </lineage>
</organism>
<feature type="compositionally biased region" description="Basic and acidic residues" evidence="1">
    <location>
        <begin position="58"/>
        <end position="73"/>
    </location>
</feature>
<gene>
    <name evidence="2" type="ORF">Cgig2_007569</name>
</gene>
<accession>A0A9Q1GMQ8</accession>
<dbReference type="Proteomes" id="UP001153076">
    <property type="component" value="Unassembled WGS sequence"/>
</dbReference>
<dbReference type="AlphaFoldDB" id="A0A9Q1GMQ8"/>
<evidence type="ECO:0000256" key="1">
    <source>
        <dbReference type="SAM" id="MobiDB-lite"/>
    </source>
</evidence>
<evidence type="ECO:0000313" key="3">
    <source>
        <dbReference type="Proteomes" id="UP001153076"/>
    </source>
</evidence>
<reference evidence="2" key="1">
    <citation type="submission" date="2022-04" db="EMBL/GenBank/DDBJ databases">
        <title>Carnegiea gigantea Genome sequencing and assembly v2.</title>
        <authorList>
            <person name="Copetti D."/>
            <person name="Sanderson M.J."/>
            <person name="Burquez A."/>
            <person name="Wojciechowski M.F."/>
        </authorList>
    </citation>
    <scope>NUCLEOTIDE SEQUENCE</scope>
    <source>
        <strain evidence="2">SGP5-SGP5p</strain>
        <tissue evidence="2">Aerial part</tissue>
    </source>
</reference>
<dbReference type="EMBL" id="JAKOGI010002430">
    <property type="protein sequence ID" value="KAJ8422019.1"/>
    <property type="molecule type" value="Genomic_DNA"/>
</dbReference>
<comment type="caution">
    <text evidence="2">The sequence shown here is derived from an EMBL/GenBank/DDBJ whole genome shotgun (WGS) entry which is preliminary data.</text>
</comment>
<evidence type="ECO:0000313" key="2">
    <source>
        <dbReference type="EMBL" id="KAJ8422019.1"/>
    </source>
</evidence>
<keyword evidence="3" id="KW-1185">Reference proteome</keyword>
<feature type="region of interest" description="Disordered" evidence="1">
    <location>
        <begin position="1"/>
        <end position="41"/>
    </location>
</feature>
<dbReference type="OrthoDB" id="1109996at2759"/>
<sequence length="200" mass="23995">MNGRKKEKTRCESSHRHTLLGSHHRRGEARETARLESDGRSRVENRNWSIGVVTPWARKEHEQTSKPRREISGRRRTSERRSTRERTRSLFVKSHTTAEYRELKKALYELADKGQIDRFLKIGLRFLHKEREPAYSEMHVRALRAARRGILHENSNHYRRWEGSYKVTEQVRPGMYRLTAPDRTPIPRTWHSSNLRKYYH</sequence>
<proteinExistence type="predicted"/>
<name>A0A9Q1GMQ8_9CARY</name>